<keyword evidence="1" id="KW-0812">Transmembrane</keyword>
<organism evidence="2 3">
    <name type="scientific">Corchorus olitorius</name>
    <dbReference type="NCBI Taxonomy" id="93759"/>
    <lineage>
        <taxon>Eukaryota</taxon>
        <taxon>Viridiplantae</taxon>
        <taxon>Streptophyta</taxon>
        <taxon>Embryophyta</taxon>
        <taxon>Tracheophyta</taxon>
        <taxon>Spermatophyta</taxon>
        <taxon>Magnoliopsida</taxon>
        <taxon>eudicotyledons</taxon>
        <taxon>Gunneridae</taxon>
        <taxon>Pentapetalae</taxon>
        <taxon>rosids</taxon>
        <taxon>malvids</taxon>
        <taxon>Malvales</taxon>
        <taxon>Malvaceae</taxon>
        <taxon>Grewioideae</taxon>
        <taxon>Apeibeae</taxon>
        <taxon>Corchorus</taxon>
    </lineage>
</organism>
<keyword evidence="1" id="KW-0472">Membrane</keyword>
<proteinExistence type="predicted"/>
<protein>
    <submittedName>
        <fullName evidence="2">Uncharacterized protein</fullName>
    </submittedName>
</protein>
<evidence type="ECO:0000313" key="2">
    <source>
        <dbReference type="EMBL" id="OMO82033.1"/>
    </source>
</evidence>
<name>A0A1R3IHI5_9ROSI</name>
<dbReference type="EMBL" id="AWUE01018179">
    <property type="protein sequence ID" value="OMO82033.1"/>
    <property type="molecule type" value="Genomic_DNA"/>
</dbReference>
<feature type="transmembrane region" description="Helical" evidence="1">
    <location>
        <begin position="16"/>
        <end position="37"/>
    </location>
</feature>
<keyword evidence="1" id="KW-1133">Transmembrane helix</keyword>
<comment type="caution">
    <text evidence="2">The sequence shown here is derived from an EMBL/GenBank/DDBJ whole genome shotgun (WGS) entry which is preliminary data.</text>
</comment>
<dbReference type="Proteomes" id="UP000187203">
    <property type="component" value="Unassembled WGS sequence"/>
</dbReference>
<sequence length="52" mass="5697">MDLKNGSKRTLYCKPLIIGCAVYKSIFLISSSLLLIIHSGDNKGRVRSLESG</sequence>
<dbReference type="AlphaFoldDB" id="A0A1R3IHI5"/>
<evidence type="ECO:0000256" key="1">
    <source>
        <dbReference type="SAM" id="Phobius"/>
    </source>
</evidence>
<keyword evidence="3" id="KW-1185">Reference proteome</keyword>
<gene>
    <name evidence="2" type="ORF">COLO4_23292</name>
</gene>
<evidence type="ECO:0000313" key="3">
    <source>
        <dbReference type="Proteomes" id="UP000187203"/>
    </source>
</evidence>
<accession>A0A1R3IHI5</accession>
<reference evidence="3" key="1">
    <citation type="submission" date="2013-09" db="EMBL/GenBank/DDBJ databases">
        <title>Corchorus olitorius genome sequencing.</title>
        <authorList>
            <person name="Alam M."/>
            <person name="Haque M.S."/>
            <person name="Islam M.S."/>
            <person name="Emdad E.M."/>
            <person name="Islam M.M."/>
            <person name="Ahmed B."/>
            <person name="Halim A."/>
            <person name="Hossen Q.M.M."/>
            <person name="Hossain M.Z."/>
            <person name="Ahmed R."/>
            <person name="Khan M.M."/>
            <person name="Islam R."/>
            <person name="Rashid M.M."/>
            <person name="Khan S.A."/>
            <person name="Rahman M.S."/>
            <person name="Alam M."/>
            <person name="Yahiya A.S."/>
            <person name="Khan M.S."/>
            <person name="Azam M.S."/>
            <person name="Haque T."/>
            <person name="Lashkar M.Z.H."/>
            <person name="Akhand A.I."/>
            <person name="Morshed G."/>
            <person name="Roy S."/>
            <person name="Uddin K.S."/>
            <person name="Rabeya T."/>
            <person name="Hossain A.S."/>
            <person name="Chowdhury A."/>
            <person name="Snigdha A.R."/>
            <person name="Mortoza M.S."/>
            <person name="Matin S.A."/>
            <person name="Hoque S.M.E."/>
            <person name="Islam M.K."/>
            <person name="Roy D.K."/>
            <person name="Haider R."/>
            <person name="Moosa M.M."/>
            <person name="Elias S.M."/>
            <person name="Hasan A.M."/>
            <person name="Jahan S."/>
            <person name="Shafiuddin M."/>
            <person name="Mahmood N."/>
            <person name="Shommy N.S."/>
        </authorList>
    </citation>
    <scope>NUCLEOTIDE SEQUENCE [LARGE SCALE GENOMIC DNA]</scope>
    <source>
        <strain evidence="3">cv. O-4</strain>
    </source>
</reference>